<evidence type="ECO:0000256" key="5">
    <source>
        <dbReference type="ARBA" id="ARBA00023163"/>
    </source>
</evidence>
<dbReference type="EMBL" id="CM031826">
    <property type="protein sequence ID" value="KAG6728797.1"/>
    <property type="molecule type" value="Genomic_DNA"/>
</dbReference>
<evidence type="ECO:0000256" key="6">
    <source>
        <dbReference type="ARBA" id="ARBA00023242"/>
    </source>
</evidence>
<organism evidence="9 10">
    <name type="scientific">Carya illinoinensis</name>
    <name type="common">Pecan</name>
    <dbReference type="NCBI Taxonomy" id="32201"/>
    <lineage>
        <taxon>Eukaryota</taxon>
        <taxon>Viridiplantae</taxon>
        <taxon>Streptophyta</taxon>
        <taxon>Embryophyta</taxon>
        <taxon>Tracheophyta</taxon>
        <taxon>Spermatophyta</taxon>
        <taxon>Magnoliopsida</taxon>
        <taxon>eudicotyledons</taxon>
        <taxon>Gunneridae</taxon>
        <taxon>Pentapetalae</taxon>
        <taxon>rosids</taxon>
        <taxon>fabids</taxon>
        <taxon>Fagales</taxon>
        <taxon>Juglandaceae</taxon>
        <taxon>Carya</taxon>
    </lineage>
</organism>
<protein>
    <recommendedName>
        <fullName evidence="8">Myb/SANT-like DNA-binding domain-containing protein</fullName>
    </recommendedName>
</protein>
<dbReference type="GO" id="GO:0000976">
    <property type="term" value="F:transcription cis-regulatory region binding"/>
    <property type="evidence" value="ECO:0007669"/>
    <property type="project" value="TreeGrafter"/>
</dbReference>
<dbReference type="GO" id="GO:0005634">
    <property type="term" value="C:nucleus"/>
    <property type="evidence" value="ECO:0007669"/>
    <property type="project" value="UniProtKB-SubCell"/>
</dbReference>
<dbReference type="AlphaFoldDB" id="A0A922K709"/>
<reference evidence="9" key="1">
    <citation type="submission" date="2021-01" db="EMBL/GenBank/DDBJ databases">
        <authorList>
            <person name="Lovell J.T."/>
            <person name="Bentley N."/>
            <person name="Bhattarai G."/>
            <person name="Jenkins J.W."/>
            <person name="Sreedasyam A."/>
            <person name="Alarcon Y."/>
            <person name="Bock C."/>
            <person name="Boston L."/>
            <person name="Carlson J."/>
            <person name="Cervantes K."/>
            <person name="Clermont K."/>
            <person name="Krom N."/>
            <person name="Kubenka K."/>
            <person name="Mamidi S."/>
            <person name="Mattison C."/>
            <person name="Monteros M."/>
            <person name="Pisani C."/>
            <person name="Plott C."/>
            <person name="Rajasekar S."/>
            <person name="Rhein H.S."/>
            <person name="Rohla C."/>
            <person name="Song M."/>
            <person name="Hilaire R.S."/>
            <person name="Shu S."/>
            <person name="Wells L."/>
            <person name="Wang X."/>
            <person name="Webber J."/>
            <person name="Heerema R.J."/>
            <person name="Klein P."/>
            <person name="Conner P."/>
            <person name="Grauke L."/>
            <person name="Grimwood J."/>
            <person name="Schmutz J."/>
            <person name="Randall J.J."/>
        </authorList>
    </citation>
    <scope>NUCLEOTIDE SEQUENCE</scope>
    <source>
        <tissue evidence="9">Leaf</tissue>
    </source>
</reference>
<dbReference type="PANTHER" id="PTHR31307:SF40">
    <property type="entry name" value="TRIHELIX TRANSCRIPTION FACTOR ENAP1-RELATED"/>
    <property type="match status" value="1"/>
</dbReference>
<feature type="region of interest" description="Disordered" evidence="7">
    <location>
        <begin position="1"/>
        <end position="26"/>
    </location>
</feature>
<evidence type="ECO:0000256" key="3">
    <source>
        <dbReference type="ARBA" id="ARBA00023054"/>
    </source>
</evidence>
<gene>
    <name evidence="9" type="ORF">I3842_02G191500</name>
</gene>
<keyword evidence="4" id="KW-0238">DNA-binding</keyword>
<evidence type="ECO:0000313" key="10">
    <source>
        <dbReference type="Proteomes" id="UP000811246"/>
    </source>
</evidence>
<evidence type="ECO:0000256" key="1">
    <source>
        <dbReference type="ARBA" id="ARBA00004123"/>
    </source>
</evidence>
<evidence type="ECO:0000256" key="7">
    <source>
        <dbReference type="SAM" id="MobiDB-lite"/>
    </source>
</evidence>
<feature type="region of interest" description="Disordered" evidence="7">
    <location>
        <begin position="124"/>
        <end position="176"/>
    </location>
</feature>
<name>A0A922K709_CARIL</name>
<dbReference type="Proteomes" id="UP000811246">
    <property type="component" value="Chromosome 2"/>
</dbReference>
<feature type="compositionally biased region" description="Acidic residues" evidence="7">
    <location>
        <begin position="156"/>
        <end position="172"/>
    </location>
</feature>
<dbReference type="Pfam" id="PF13837">
    <property type="entry name" value="Myb_DNA-bind_4"/>
    <property type="match status" value="1"/>
</dbReference>
<feature type="compositionally biased region" description="Low complexity" evidence="7">
    <location>
        <begin position="141"/>
        <end position="155"/>
    </location>
</feature>
<evidence type="ECO:0000256" key="2">
    <source>
        <dbReference type="ARBA" id="ARBA00023015"/>
    </source>
</evidence>
<evidence type="ECO:0000313" key="9">
    <source>
        <dbReference type="EMBL" id="KAG6728797.1"/>
    </source>
</evidence>
<comment type="subcellular location">
    <subcellularLocation>
        <location evidence="1">Nucleus</location>
    </subcellularLocation>
</comment>
<keyword evidence="5" id="KW-0804">Transcription</keyword>
<feature type="domain" description="Myb/SANT-like DNA-binding" evidence="8">
    <location>
        <begin position="25"/>
        <end position="111"/>
    </location>
</feature>
<keyword evidence="2" id="KW-0805">Transcription regulation</keyword>
<sequence length="282" mass="31910">MDRPSPHTPTIRTHIGSAGGGGREDCWSEGATETLIEAWGDRYVQLNRGNLRQKDWKEVAGSVNGRQNGLKPRKTDIQCKNRIDTLKKKYKLEKAKPSPSKWPFFYRLDSLIGTNAVTKKPTNVGFTAKSSKPKPNPNPSPVVYSGVGSSDSSLGDGDDDDHEDEDDEDDVGFDGRVARKHRMESVDLSDGAACRELARAILKFGEIYERIESSKHKQMMELERQRMEFTKDLEFQRMNMFMDAQLEIEKMKRPKYAQGSGDILKDLNFQSLLFDDLNFLGV</sequence>
<accession>A0A922K709</accession>
<evidence type="ECO:0000256" key="4">
    <source>
        <dbReference type="ARBA" id="ARBA00023125"/>
    </source>
</evidence>
<dbReference type="InterPro" id="IPR044822">
    <property type="entry name" value="Myb_DNA-bind_4"/>
</dbReference>
<keyword evidence="6" id="KW-0539">Nucleus</keyword>
<comment type="caution">
    <text evidence="9">The sequence shown here is derived from an EMBL/GenBank/DDBJ whole genome shotgun (WGS) entry which is preliminary data.</text>
</comment>
<dbReference type="InterPro" id="IPR044823">
    <property type="entry name" value="ASIL1/2-like"/>
</dbReference>
<evidence type="ECO:0000259" key="8">
    <source>
        <dbReference type="Pfam" id="PF13837"/>
    </source>
</evidence>
<dbReference type="PANTHER" id="PTHR31307">
    <property type="entry name" value="TRIHELIX TRANSCRIPTION FACTOR ASIL2"/>
    <property type="match status" value="1"/>
</dbReference>
<keyword evidence="3" id="KW-0175">Coiled coil</keyword>
<proteinExistence type="predicted"/>
<dbReference type="FunFam" id="1.10.10.60:FF:000104">
    <property type="entry name" value="trihelix transcription factor ASIL2"/>
    <property type="match status" value="1"/>
</dbReference>